<sequence>MYVKQFKITTISLYPNPENLNGGNVHIHVFYGFIVIANNDEAICDLGSPIKCPIQMGPFNKTFSVSIPSNVPSGEYNGI</sequence>
<evidence type="ECO:0000313" key="3">
    <source>
        <dbReference type="Proteomes" id="UP000001396"/>
    </source>
</evidence>
<feature type="domain" description="MD-2-related lipid-recognition" evidence="1">
    <location>
        <begin position="14"/>
        <end position="77"/>
    </location>
</feature>
<dbReference type="Proteomes" id="UP000001396">
    <property type="component" value="Unassembled WGS sequence"/>
</dbReference>
<dbReference type="GeneID" id="31356487"/>
<protein>
    <recommendedName>
        <fullName evidence="1">MD-2-related lipid-recognition domain-containing protein</fullName>
    </recommendedName>
</protein>
<dbReference type="InParanoid" id="D3AXQ0"/>
<name>D3AXQ0_HETP5</name>
<dbReference type="RefSeq" id="XP_020437833.1">
    <property type="nucleotide sequence ID" value="XM_020571975.1"/>
</dbReference>
<dbReference type="SUPFAM" id="SSF81296">
    <property type="entry name" value="E set domains"/>
    <property type="match status" value="1"/>
</dbReference>
<gene>
    <name evidence="2" type="ORF">PPL_00957</name>
</gene>
<accession>D3AXQ0</accession>
<organism evidence="2 3">
    <name type="scientific">Heterostelium pallidum (strain ATCC 26659 / Pp 5 / PN500)</name>
    <name type="common">Cellular slime mold</name>
    <name type="synonym">Polysphondylium pallidum</name>
    <dbReference type="NCBI Taxonomy" id="670386"/>
    <lineage>
        <taxon>Eukaryota</taxon>
        <taxon>Amoebozoa</taxon>
        <taxon>Evosea</taxon>
        <taxon>Eumycetozoa</taxon>
        <taxon>Dictyostelia</taxon>
        <taxon>Acytosteliales</taxon>
        <taxon>Acytosteliaceae</taxon>
        <taxon>Heterostelium</taxon>
    </lineage>
</organism>
<dbReference type="Pfam" id="PF02221">
    <property type="entry name" value="E1_DerP2_DerF2"/>
    <property type="match status" value="1"/>
</dbReference>
<reference evidence="2 3" key="1">
    <citation type="journal article" date="2011" name="Genome Res.">
        <title>Phylogeny-wide analysis of social amoeba genomes highlights ancient origins for complex intercellular communication.</title>
        <authorList>
            <person name="Heidel A.J."/>
            <person name="Lawal H.M."/>
            <person name="Felder M."/>
            <person name="Schilde C."/>
            <person name="Helps N.R."/>
            <person name="Tunggal B."/>
            <person name="Rivero F."/>
            <person name="John U."/>
            <person name="Schleicher M."/>
            <person name="Eichinger L."/>
            <person name="Platzer M."/>
            <person name="Noegel A.A."/>
            <person name="Schaap P."/>
            <person name="Gloeckner G."/>
        </authorList>
    </citation>
    <scope>NUCLEOTIDE SEQUENCE [LARGE SCALE GENOMIC DNA]</scope>
    <source>
        <strain evidence="3">ATCC 26659 / Pp 5 / PN500</strain>
    </source>
</reference>
<dbReference type="EMBL" id="ADBJ01000004">
    <property type="protein sequence ID" value="EFA85727.1"/>
    <property type="molecule type" value="Genomic_DNA"/>
</dbReference>
<dbReference type="InterPro" id="IPR014756">
    <property type="entry name" value="Ig_E-set"/>
</dbReference>
<keyword evidence="3" id="KW-1185">Reference proteome</keyword>
<dbReference type="AlphaFoldDB" id="D3AXQ0"/>
<evidence type="ECO:0000313" key="2">
    <source>
        <dbReference type="EMBL" id="EFA85727.1"/>
    </source>
</evidence>
<dbReference type="InterPro" id="IPR003172">
    <property type="entry name" value="ML_dom"/>
</dbReference>
<comment type="caution">
    <text evidence="2">The sequence shown here is derived from an EMBL/GenBank/DDBJ whole genome shotgun (WGS) entry which is preliminary data.</text>
</comment>
<evidence type="ECO:0000259" key="1">
    <source>
        <dbReference type="Pfam" id="PF02221"/>
    </source>
</evidence>
<proteinExistence type="predicted"/>